<reference evidence="1 2" key="1">
    <citation type="journal article" date="2022" name="bioRxiv">
        <title>The genome of the oomycete Peronosclerospora sorghi, a cosmopolitan pathogen of maize and sorghum, is inflated with dispersed pseudogenes.</title>
        <authorList>
            <person name="Fletcher K."/>
            <person name="Martin F."/>
            <person name="Isakeit T."/>
            <person name="Cavanaugh K."/>
            <person name="Magill C."/>
            <person name="Michelmore R."/>
        </authorList>
    </citation>
    <scope>NUCLEOTIDE SEQUENCE [LARGE SCALE GENOMIC DNA]</scope>
    <source>
        <strain evidence="1">P6</strain>
    </source>
</reference>
<name>A0ACC0VIA0_9STRA</name>
<dbReference type="Proteomes" id="UP001163321">
    <property type="component" value="Chromosome 9"/>
</dbReference>
<sequence length="501" mass="57449">MILSALTKSAMAVALLPLDRASSLSAVGYMRHDRESLFTTSNHVRTFDSTNFGAALNDTDTVWLVDFYSPWCPHCRRFAPQLEQLANWYSDVEYVQFGAVDCTKQNEICEQEGIYSYPGVKMYHVPPEAKEGIAMPHEENAYAKDVATWMEETMKQHKMQPGINLDKVHPAHTALSDDPKKKELKFGDPVKPSFHDQSLEIYRKRLHDAGSTVLLTVEEGFFIGATVLEGERYEAAVTWLRALAVGFSMKENRDALAMLVNELKQRQRWKLADWKAVVGRWKATVNVMSYPVNLFADKDDLVLCTTSTCGLWTLFHILTASDFESHSRREEWQASEIMSALCLVVKYFFGCEECKRHFLKTNTDKFIRMLALRDGGGPDALTLWMWVMHNKVNERLSKSMWPTKRSCPQCYIISDQPLSLDPVMLNEQDIAAYVRSVYNFEDKLYKFDDKLEMNQKQANVAFSRRSMATLALLVAILVVFFRLFRHRLSKIRVSKGSDHIA</sequence>
<proteinExistence type="predicted"/>
<organism evidence="1 2">
    <name type="scientific">Peronosclerospora sorghi</name>
    <dbReference type="NCBI Taxonomy" id="230839"/>
    <lineage>
        <taxon>Eukaryota</taxon>
        <taxon>Sar</taxon>
        <taxon>Stramenopiles</taxon>
        <taxon>Oomycota</taxon>
        <taxon>Peronosporomycetes</taxon>
        <taxon>Peronosporales</taxon>
        <taxon>Peronosporaceae</taxon>
        <taxon>Peronosclerospora</taxon>
    </lineage>
</organism>
<evidence type="ECO:0000313" key="1">
    <source>
        <dbReference type="EMBL" id="KAI9905644.1"/>
    </source>
</evidence>
<comment type="caution">
    <text evidence="1">The sequence shown here is derived from an EMBL/GenBank/DDBJ whole genome shotgun (WGS) entry which is preliminary data.</text>
</comment>
<protein>
    <submittedName>
        <fullName evidence="1">Uncharacterized protein</fullName>
    </submittedName>
</protein>
<evidence type="ECO:0000313" key="2">
    <source>
        <dbReference type="Proteomes" id="UP001163321"/>
    </source>
</evidence>
<gene>
    <name evidence="1" type="ORF">PsorP6_013947</name>
</gene>
<accession>A0ACC0VIA0</accession>
<dbReference type="EMBL" id="CM047588">
    <property type="protein sequence ID" value="KAI9905644.1"/>
    <property type="molecule type" value="Genomic_DNA"/>
</dbReference>
<keyword evidence="2" id="KW-1185">Reference proteome</keyword>